<dbReference type="Pfam" id="PF00005">
    <property type="entry name" value="ABC_tran"/>
    <property type="match status" value="1"/>
</dbReference>
<evidence type="ECO:0000256" key="5">
    <source>
        <dbReference type="ARBA" id="ARBA00066388"/>
    </source>
</evidence>
<dbReference type="PANTHER" id="PTHR43117">
    <property type="entry name" value="OSMOPROTECTANT IMPORT ATP-BINDING PROTEIN OSMV"/>
    <property type="match status" value="1"/>
</dbReference>
<sequence>MTDAMIEFRHVKKNFGNDETIKDLSFKIKKGELFVLVGTSGSGKTTTLKMINQLYVQTDGDILFKGKRIKDYDLRSLRLDIGYVLQQIALFPTMTVAQNIALIPEMKKYPRTEIDKKINDLLKQVELDPEQYRDRYPNELSGGEQQRIGILRAIAAEPPLVLYDEPFSALDPLVRTQLQDLVLKLHESTKSTAVFVTHDMDEALKLGDRIGVMSNGDLLQVDTPENIAQHPANDFVEEFFADTINKNVFDTSIDKLFKTGFYIDNPHSDDVVVLENNTTLTEVFQALSEHQYVQIKDNRGKTICWTDRQEVMRFLGERSDVVHENK</sequence>
<evidence type="ECO:0000256" key="1">
    <source>
        <dbReference type="ARBA" id="ARBA00005417"/>
    </source>
</evidence>
<feature type="domain" description="ABC transporter" evidence="6">
    <location>
        <begin position="6"/>
        <end position="240"/>
    </location>
</feature>
<dbReference type="Proteomes" id="UP000005444">
    <property type="component" value="Chromosome"/>
</dbReference>
<dbReference type="PROSITE" id="PS00211">
    <property type="entry name" value="ABC_TRANSPORTER_1"/>
    <property type="match status" value="1"/>
</dbReference>
<dbReference type="InterPro" id="IPR017871">
    <property type="entry name" value="ABC_transporter-like_CS"/>
</dbReference>
<evidence type="ECO:0000313" key="8">
    <source>
        <dbReference type="Proteomes" id="UP000005444"/>
    </source>
</evidence>
<proteinExistence type="inferred from homology"/>
<dbReference type="InterPro" id="IPR003439">
    <property type="entry name" value="ABC_transporter-like_ATP-bd"/>
</dbReference>
<dbReference type="PROSITE" id="PS50893">
    <property type="entry name" value="ABC_TRANSPORTER_2"/>
    <property type="match status" value="1"/>
</dbReference>
<keyword evidence="3" id="KW-0547">Nucleotide-binding</keyword>
<dbReference type="InterPro" id="IPR003593">
    <property type="entry name" value="AAA+_ATPase"/>
</dbReference>
<dbReference type="eggNOG" id="COG1125">
    <property type="taxonomic scope" value="Bacteria"/>
</dbReference>
<evidence type="ECO:0000256" key="3">
    <source>
        <dbReference type="ARBA" id="ARBA00022741"/>
    </source>
</evidence>
<dbReference type="PANTHER" id="PTHR43117:SF4">
    <property type="entry name" value="OSMOPROTECTANT IMPORT ATP-BINDING PROTEIN OSMV"/>
    <property type="match status" value="1"/>
</dbReference>
<dbReference type="InterPro" id="IPR027417">
    <property type="entry name" value="P-loop_NTPase"/>
</dbReference>
<dbReference type="EMBL" id="CP003137">
    <property type="protein sequence ID" value="AEV94400.1"/>
    <property type="molecule type" value="Genomic_DNA"/>
</dbReference>
<evidence type="ECO:0000256" key="2">
    <source>
        <dbReference type="ARBA" id="ARBA00022448"/>
    </source>
</evidence>
<keyword evidence="2" id="KW-0813">Transport</keyword>
<gene>
    <name evidence="7" type="ordered locus">PECL_72</name>
</gene>
<dbReference type="Gene3D" id="3.40.50.300">
    <property type="entry name" value="P-loop containing nucleotide triphosphate hydrolases"/>
    <property type="match status" value="1"/>
</dbReference>
<protein>
    <recommendedName>
        <fullName evidence="5">ABC-type quaternary amine transporter</fullName>
        <ecNumber evidence="5">7.6.2.9</ecNumber>
    </recommendedName>
</protein>
<evidence type="ECO:0000256" key="4">
    <source>
        <dbReference type="ARBA" id="ARBA00022840"/>
    </source>
</evidence>
<organism evidence="7 8">
    <name type="scientific">Pediococcus claussenii (strain ATCC BAA-344 / DSM 14800 / JCM 18046 / KCTC 3811 / LMG 21948 / P06)</name>
    <dbReference type="NCBI Taxonomy" id="701521"/>
    <lineage>
        <taxon>Bacteria</taxon>
        <taxon>Bacillati</taxon>
        <taxon>Bacillota</taxon>
        <taxon>Bacilli</taxon>
        <taxon>Lactobacillales</taxon>
        <taxon>Lactobacillaceae</taxon>
        <taxon>Pediococcus</taxon>
    </lineage>
</organism>
<dbReference type="SMART" id="SM00382">
    <property type="entry name" value="AAA"/>
    <property type="match status" value="1"/>
</dbReference>
<dbReference type="KEGG" id="pce:PECL_72"/>
<dbReference type="FunFam" id="3.40.50.300:FF:000425">
    <property type="entry name" value="Probable ABC transporter, ATP-binding subunit"/>
    <property type="match status" value="1"/>
</dbReference>
<dbReference type="GO" id="GO:0005524">
    <property type="term" value="F:ATP binding"/>
    <property type="evidence" value="ECO:0007669"/>
    <property type="project" value="UniProtKB-KW"/>
</dbReference>
<dbReference type="AlphaFoldDB" id="G8PED9"/>
<name>G8PED9_PEDCP</name>
<reference evidence="7 8" key="1">
    <citation type="journal article" date="2012" name="J. Bacteriol.">
        <title>Complete Genome Sequence of the Beer Spoilage Organism Pediococcus claussenii ATCC BAA-344T.</title>
        <authorList>
            <person name="Pittet V."/>
            <person name="Abegunde T."/>
            <person name="Marfleet T."/>
            <person name="Haakensen M."/>
            <person name="Morrow K."/>
            <person name="Jayaprakash T."/>
            <person name="Schroeder K."/>
            <person name="Trost B."/>
            <person name="Byrns S."/>
            <person name="Bergsveinson J."/>
            <person name="Kusalik A."/>
            <person name="Ziola B."/>
        </authorList>
    </citation>
    <scope>NUCLEOTIDE SEQUENCE [LARGE SCALE GENOMIC DNA]</scope>
    <source>
        <strain evidence="7 8">ATCC BAA-344</strain>
    </source>
</reference>
<dbReference type="HOGENOM" id="CLU_000604_1_5_9"/>
<keyword evidence="4" id="KW-0067">ATP-binding</keyword>
<dbReference type="SUPFAM" id="SSF52540">
    <property type="entry name" value="P-loop containing nucleoside triphosphate hydrolases"/>
    <property type="match status" value="1"/>
</dbReference>
<comment type="similarity">
    <text evidence="1">Belongs to the ABC transporter superfamily.</text>
</comment>
<keyword evidence="8" id="KW-1185">Reference proteome</keyword>
<dbReference type="RefSeq" id="WP_014214598.1">
    <property type="nucleotide sequence ID" value="NC_016605.1"/>
</dbReference>
<dbReference type="GO" id="GO:0016887">
    <property type="term" value="F:ATP hydrolysis activity"/>
    <property type="evidence" value="ECO:0007669"/>
    <property type="project" value="InterPro"/>
</dbReference>
<evidence type="ECO:0000313" key="7">
    <source>
        <dbReference type="EMBL" id="AEV94400.1"/>
    </source>
</evidence>
<dbReference type="PATRIC" id="fig|701521.8.peg.63"/>
<dbReference type="EC" id="7.6.2.9" evidence="5"/>
<accession>G8PED9</accession>
<dbReference type="GO" id="GO:0015418">
    <property type="term" value="F:ABC-type quaternary ammonium compound transporting activity"/>
    <property type="evidence" value="ECO:0007669"/>
    <property type="project" value="UniProtKB-EC"/>
</dbReference>
<dbReference type="STRING" id="701521.PECL_72"/>
<evidence type="ECO:0000259" key="6">
    <source>
        <dbReference type="PROSITE" id="PS50893"/>
    </source>
</evidence>